<dbReference type="EMBL" id="FQUY01000001">
    <property type="protein sequence ID" value="SHE29817.1"/>
    <property type="molecule type" value="Genomic_DNA"/>
</dbReference>
<dbReference type="AlphaFoldDB" id="A0A1M4SCQ7"/>
<dbReference type="OrthoDB" id="4191603at2"/>
<dbReference type="CDD" id="cd00475">
    <property type="entry name" value="Cis_IPPS"/>
    <property type="match status" value="1"/>
</dbReference>
<organism evidence="3 4">
    <name type="scientific">Desulforamulus putei DSM 12395</name>
    <dbReference type="NCBI Taxonomy" id="1121429"/>
    <lineage>
        <taxon>Bacteria</taxon>
        <taxon>Bacillati</taxon>
        <taxon>Bacillota</taxon>
        <taxon>Clostridia</taxon>
        <taxon>Eubacteriales</taxon>
        <taxon>Peptococcaceae</taxon>
        <taxon>Desulforamulus</taxon>
    </lineage>
</organism>
<sequence>MIPKFKRLPKHIGIIPDGNRRWAQQQGLPKEDGYQHGIEPGFTLYELCLALGIPEVTFYGFTQDNTKRPAAQKQAFQKACVDAVKALANRDASLLVIGNKESPLFPKELLPYTTRQTFGRDRIKINFLVNYGWKWDLSFALNSWDPYEGQLHERIASRDISRIDLIIRWGGRRRLSGFLPVQSIYADFYVVDAYWPDFHPDHFFEALRWYEKQDITLGG</sequence>
<comment type="similarity">
    <text evidence="2">Belongs to the UPP synthase family. Z-FPP synthase subfamily.</text>
</comment>
<dbReference type="RefSeq" id="WP_073233947.1">
    <property type="nucleotide sequence ID" value="NZ_FQUY01000001.1"/>
</dbReference>
<dbReference type="Pfam" id="PF01255">
    <property type="entry name" value="Prenyltransf"/>
    <property type="match status" value="1"/>
</dbReference>
<dbReference type="InterPro" id="IPR001441">
    <property type="entry name" value="UPP_synth-like"/>
</dbReference>
<keyword evidence="4" id="KW-1185">Reference proteome</keyword>
<accession>A0A1M4SCQ7</accession>
<dbReference type="InterPro" id="IPR036424">
    <property type="entry name" value="UPP_synth-like_sf"/>
</dbReference>
<evidence type="ECO:0000256" key="2">
    <source>
        <dbReference type="ARBA" id="ARBA00038453"/>
    </source>
</evidence>
<dbReference type="PANTHER" id="PTHR10291">
    <property type="entry name" value="DEHYDRODOLICHYL DIPHOSPHATE SYNTHASE FAMILY MEMBER"/>
    <property type="match status" value="1"/>
</dbReference>
<dbReference type="Gene3D" id="3.40.1180.10">
    <property type="entry name" value="Decaprenyl diphosphate synthase-like"/>
    <property type="match status" value="1"/>
</dbReference>
<dbReference type="GO" id="GO:0045547">
    <property type="term" value="F:ditrans,polycis-polyprenyl diphosphate synthase [(2E,6E)-farnesyl diphosphate specific] activity"/>
    <property type="evidence" value="ECO:0007669"/>
    <property type="project" value="TreeGrafter"/>
</dbReference>
<proteinExistence type="inferred from homology"/>
<name>A0A1M4SCQ7_9FIRM</name>
<evidence type="ECO:0000313" key="3">
    <source>
        <dbReference type="EMBL" id="SHE29817.1"/>
    </source>
</evidence>
<evidence type="ECO:0000313" key="4">
    <source>
        <dbReference type="Proteomes" id="UP000184148"/>
    </source>
</evidence>
<keyword evidence="1" id="KW-0808">Transferase</keyword>
<dbReference type="STRING" id="1121429.SAMN02745133_00064"/>
<dbReference type="GO" id="GO:0016094">
    <property type="term" value="P:polyprenol biosynthetic process"/>
    <property type="evidence" value="ECO:0007669"/>
    <property type="project" value="TreeGrafter"/>
</dbReference>
<protein>
    <submittedName>
        <fullName evidence="3">Undecaprenyl diphosphate synthase</fullName>
    </submittedName>
</protein>
<dbReference type="PANTHER" id="PTHR10291:SF43">
    <property type="entry name" value="DEHYDRODOLICHYL DIPHOSPHATE SYNTHASE COMPLEX SUBUNIT DHDDS"/>
    <property type="match status" value="1"/>
</dbReference>
<dbReference type="Proteomes" id="UP000184148">
    <property type="component" value="Unassembled WGS sequence"/>
</dbReference>
<evidence type="ECO:0000256" key="1">
    <source>
        <dbReference type="ARBA" id="ARBA00022679"/>
    </source>
</evidence>
<dbReference type="SUPFAM" id="SSF64005">
    <property type="entry name" value="Undecaprenyl diphosphate synthase"/>
    <property type="match status" value="1"/>
</dbReference>
<reference evidence="4" key="1">
    <citation type="submission" date="2016-11" db="EMBL/GenBank/DDBJ databases">
        <authorList>
            <person name="Varghese N."/>
            <person name="Submissions S."/>
        </authorList>
    </citation>
    <scope>NUCLEOTIDE SEQUENCE [LARGE SCALE GENOMIC DNA]</scope>
    <source>
        <strain evidence="4">DSM 12395</strain>
    </source>
</reference>
<gene>
    <name evidence="3" type="ORF">SAMN02745133_00064</name>
</gene>